<dbReference type="GO" id="GO:0009423">
    <property type="term" value="P:chorismate biosynthetic process"/>
    <property type="evidence" value="ECO:0007669"/>
    <property type="project" value="UniProtKB-UniRule"/>
</dbReference>
<organism evidence="12 13">
    <name type="scientific">Micavibrio aeruginosavorus</name>
    <dbReference type="NCBI Taxonomy" id="349221"/>
    <lineage>
        <taxon>Bacteria</taxon>
        <taxon>Pseudomonadati</taxon>
        <taxon>Bdellovibrionota</taxon>
        <taxon>Bdellovibrionia</taxon>
        <taxon>Bdellovibrionales</taxon>
        <taxon>Pseudobdellovibrionaceae</taxon>
        <taxon>Micavibrio</taxon>
    </lineage>
</organism>
<sequence>MPRQRTRQQQTKPLSKRKVLIINGPNLNMLGVREPHIYGSQTLDDIRVLCEGAAKPLSLEIDFRQSNFEGEIVTWIQDERLNITALIINAGAYTHTSLAIHDALKLLDVPVIEVHLSDPEKRESFRHFSYISPIAAKIIKGKGSAGYVEAIEGLSTLG</sequence>
<dbReference type="HAMAP" id="MF_00169">
    <property type="entry name" value="AroQ"/>
    <property type="match status" value="1"/>
</dbReference>
<evidence type="ECO:0000256" key="2">
    <source>
        <dbReference type="ARBA" id="ARBA00003924"/>
    </source>
</evidence>
<dbReference type="PANTHER" id="PTHR21272">
    <property type="entry name" value="CATABOLIC 3-DEHYDROQUINASE"/>
    <property type="match status" value="1"/>
</dbReference>
<dbReference type="NCBIfam" id="NF003807">
    <property type="entry name" value="PRK05395.1-4"/>
    <property type="match status" value="1"/>
</dbReference>
<evidence type="ECO:0000256" key="1">
    <source>
        <dbReference type="ARBA" id="ARBA00001864"/>
    </source>
</evidence>
<dbReference type="PIRSF" id="PIRSF001399">
    <property type="entry name" value="DHquinase_II"/>
    <property type="match status" value="1"/>
</dbReference>
<comment type="subunit">
    <text evidence="5 8">Homododecamer.</text>
</comment>
<comment type="similarity">
    <text evidence="4 8">Belongs to the type-II 3-dehydroquinase family.</text>
</comment>
<evidence type="ECO:0000256" key="8">
    <source>
        <dbReference type="HAMAP-Rule" id="MF_00169"/>
    </source>
</evidence>
<reference evidence="12 13" key="1">
    <citation type="submission" date="2017-08" db="EMBL/GenBank/DDBJ databases">
        <title>Infants hospitalized years apart are colonized by the same room-sourced microbial strains.</title>
        <authorList>
            <person name="Brooks B."/>
            <person name="Olm M.R."/>
            <person name="Firek B.A."/>
            <person name="Baker R."/>
            <person name="Thomas B.C."/>
            <person name="Morowitz M.J."/>
            <person name="Banfield J.F."/>
        </authorList>
    </citation>
    <scope>NUCLEOTIDE SEQUENCE [LARGE SCALE GENOMIC DNA]</scope>
    <source>
        <strain evidence="12">S2_018_000_R2_104</strain>
    </source>
</reference>
<evidence type="ECO:0000313" key="12">
    <source>
        <dbReference type="EMBL" id="PZO87144.1"/>
    </source>
</evidence>
<dbReference type="GO" id="GO:0008652">
    <property type="term" value="P:amino acid biosynthetic process"/>
    <property type="evidence" value="ECO:0007669"/>
    <property type="project" value="UniProtKB-KW"/>
</dbReference>
<dbReference type="GO" id="GO:0009073">
    <property type="term" value="P:aromatic amino acid family biosynthetic process"/>
    <property type="evidence" value="ECO:0007669"/>
    <property type="project" value="UniProtKB-KW"/>
</dbReference>
<evidence type="ECO:0000256" key="5">
    <source>
        <dbReference type="ARBA" id="ARBA00011193"/>
    </source>
</evidence>
<evidence type="ECO:0000256" key="9">
    <source>
        <dbReference type="PIRSR" id="PIRSR001399-1"/>
    </source>
</evidence>
<evidence type="ECO:0000256" key="3">
    <source>
        <dbReference type="ARBA" id="ARBA00004902"/>
    </source>
</evidence>
<dbReference type="SUPFAM" id="SSF52304">
    <property type="entry name" value="Type II 3-dehydroquinate dehydratase"/>
    <property type="match status" value="1"/>
</dbReference>
<keyword evidence="8" id="KW-0028">Amino-acid biosynthesis</keyword>
<dbReference type="NCBIfam" id="NF003805">
    <property type="entry name" value="PRK05395.1-2"/>
    <property type="match status" value="1"/>
</dbReference>
<feature type="site" description="Transition state stabilizer" evidence="8 11">
    <location>
        <position position="33"/>
    </location>
</feature>
<dbReference type="Pfam" id="PF01220">
    <property type="entry name" value="DHquinase_II"/>
    <property type="match status" value="1"/>
</dbReference>
<dbReference type="Gene3D" id="3.40.50.9100">
    <property type="entry name" value="Dehydroquinase, class II"/>
    <property type="match status" value="1"/>
</dbReference>
<dbReference type="Proteomes" id="UP000249557">
    <property type="component" value="Unassembled WGS sequence"/>
</dbReference>
<evidence type="ECO:0000256" key="7">
    <source>
        <dbReference type="ARBA" id="ARBA00023239"/>
    </source>
</evidence>
<accession>A0A2W4ZXU7</accession>
<dbReference type="EMBL" id="QFNK01000071">
    <property type="protein sequence ID" value="PZO87144.1"/>
    <property type="molecule type" value="Genomic_DNA"/>
</dbReference>
<evidence type="ECO:0000256" key="6">
    <source>
        <dbReference type="ARBA" id="ARBA00012060"/>
    </source>
</evidence>
<dbReference type="InterPro" id="IPR036441">
    <property type="entry name" value="DHquinase_II_sf"/>
</dbReference>
<keyword evidence="7 8" id="KW-0456">Lyase</keyword>
<dbReference type="PROSITE" id="PS01029">
    <property type="entry name" value="DEHYDROQUINASE_II"/>
    <property type="match status" value="1"/>
</dbReference>
<dbReference type="CDD" id="cd00466">
    <property type="entry name" value="DHQase_II"/>
    <property type="match status" value="1"/>
</dbReference>
<dbReference type="AlphaFoldDB" id="A0A2W4ZXU7"/>
<comment type="caution">
    <text evidence="12">The sequence shown here is derived from an EMBL/GenBank/DDBJ whole genome shotgun (WGS) entry which is preliminary data.</text>
</comment>
<comment type="function">
    <text evidence="2 8">Catalyzes a trans-dehydration via an enolate intermediate.</text>
</comment>
<dbReference type="InterPro" id="IPR001874">
    <property type="entry name" value="DHquinase_II"/>
</dbReference>
<feature type="binding site" evidence="8 10">
    <location>
        <position position="126"/>
    </location>
    <ligand>
        <name>substrate</name>
    </ligand>
</feature>
<gene>
    <name evidence="8" type="primary">aroQ</name>
    <name evidence="12" type="ORF">DI626_04680</name>
</gene>
<dbReference type="NCBIfam" id="NF003806">
    <property type="entry name" value="PRK05395.1-3"/>
    <property type="match status" value="1"/>
</dbReference>
<dbReference type="GO" id="GO:0003855">
    <property type="term" value="F:3-dehydroquinate dehydratase activity"/>
    <property type="evidence" value="ECO:0007669"/>
    <property type="project" value="UniProtKB-UniRule"/>
</dbReference>
<evidence type="ECO:0000256" key="10">
    <source>
        <dbReference type="PIRSR" id="PIRSR001399-2"/>
    </source>
</evidence>
<proteinExistence type="inferred from homology"/>
<dbReference type="UniPathway" id="UPA00053">
    <property type="reaction ID" value="UER00086"/>
</dbReference>
<evidence type="ECO:0000256" key="11">
    <source>
        <dbReference type="PIRSR" id="PIRSR001399-3"/>
    </source>
</evidence>
<protein>
    <recommendedName>
        <fullName evidence="6 8">3-dehydroquinate dehydratase</fullName>
        <shortName evidence="8">3-dehydroquinase</shortName>
        <ecNumber evidence="6 8">4.2.1.10</ecNumber>
    </recommendedName>
    <alternativeName>
        <fullName evidence="8">Type II DHQase</fullName>
    </alternativeName>
</protein>
<comment type="pathway">
    <text evidence="3 8">Metabolic intermediate biosynthesis; chorismate biosynthesis; chorismate from D-erythrose 4-phosphate and phosphoenolpyruvate: step 3/7.</text>
</comment>
<comment type="catalytic activity">
    <reaction evidence="1 8">
        <text>3-dehydroquinate = 3-dehydroshikimate + H2O</text>
        <dbReference type="Rhea" id="RHEA:21096"/>
        <dbReference type="ChEBI" id="CHEBI:15377"/>
        <dbReference type="ChEBI" id="CHEBI:16630"/>
        <dbReference type="ChEBI" id="CHEBI:32364"/>
        <dbReference type="EC" id="4.2.1.10"/>
    </reaction>
</comment>
<feature type="binding site" evidence="8 10">
    <location>
        <position position="89"/>
    </location>
    <ligand>
        <name>substrate</name>
    </ligand>
</feature>
<feature type="active site" description="Proton acceptor" evidence="8 9">
    <location>
        <position position="38"/>
    </location>
</feature>
<feature type="binding site" evidence="8 10">
    <location>
        <position position="102"/>
    </location>
    <ligand>
        <name>substrate</name>
    </ligand>
</feature>
<feature type="active site" description="Proton donor" evidence="8 9">
    <location>
        <position position="115"/>
    </location>
</feature>
<feature type="binding site" evidence="8 10">
    <location>
        <begin position="116"/>
        <end position="117"/>
    </location>
    <ligand>
        <name>substrate</name>
    </ligand>
</feature>
<evidence type="ECO:0000256" key="4">
    <source>
        <dbReference type="ARBA" id="ARBA00011037"/>
    </source>
</evidence>
<dbReference type="EC" id="4.2.1.10" evidence="6 8"/>
<dbReference type="InterPro" id="IPR018509">
    <property type="entry name" value="DHquinase_II_CS"/>
</dbReference>
<evidence type="ECO:0000313" key="13">
    <source>
        <dbReference type="Proteomes" id="UP000249557"/>
    </source>
</evidence>
<keyword evidence="8" id="KW-0057">Aromatic amino acid biosynthesis</keyword>
<dbReference type="PANTHER" id="PTHR21272:SF3">
    <property type="entry name" value="CATABOLIC 3-DEHYDROQUINASE"/>
    <property type="match status" value="1"/>
</dbReference>
<dbReference type="GO" id="GO:0019631">
    <property type="term" value="P:quinate catabolic process"/>
    <property type="evidence" value="ECO:0007669"/>
    <property type="project" value="TreeGrafter"/>
</dbReference>
<feature type="binding site" evidence="8 10">
    <location>
        <position position="95"/>
    </location>
    <ligand>
        <name>substrate</name>
    </ligand>
</feature>
<name>A0A2W4ZXU7_9BACT</name>